<organism evidence="2 3">
    <name type="scientific">Commensalibacter oyaizuii</name>
    <dbReference type="NCBI Taxonomy" id="3043873"/>
    <lineage>
        <taxon>Bacteria</taxon>
        <taxon>Pseudomonadati</taxon>
        <taxon>Pseudomonadota</taxon>
        <taxon>Alphaproteobacteria</taxon>
        <taxon>Acetobacterales</taxon>
        <taxon>Acetobacteraceae</taxon>
    </lineage>
</organism>
<proteinExistence type="predicted"/>
<sequence length="364" mass="40892">MRIAYIINSLEGGGAAFPVPAILSLMRSYGAEVKVFALLRKDGKALLPLQQANIPVSIREGGLKDHLPALTWLNQQIQNYRPTHLWTSLTRATLLGQLVGKHRRLPVTSWQHAAYLKPWNLRLLKATKNLSQLWIGDSQRITALTKQRLGIPDEKIITWPIFKALPYTKSARPWQAAETIKVASMGRLHPVKGYDVLIQAVRCLQQKPSIPPYKIFVYGEGAEHNDLQALIEQYRLQNYIELVGFTNDVNETLSNHHLYVQPSRSEGFCVAAHEAMQAGLPVIASAVGELPFSIQNNQTGLIVPPNDPQALAEALYSLLSIPNQLYTMGQTARDKVLNDFSTQHFETIGRNIFDQMNSFTKTYY</sequence>
<comment type="caution">
    <text evidence="2">The sequence shown here is derived from an EMBL/GenBank/DDBJ whole genome shotgun (WGS) entry which is preliminary data.</text>
</comment>
<dbReference type="GO" id="GO:0016757">
    <property type="term" value="F:glycosyltransferase activity"/>
    <property type="evidence" value="ECO:0007669"/>
    <property type="project" value="UniProtKB-KW"/>
</dbReference>
<evidence type="ECO:0000313" key="3">
    <source>
        <dbReference type="Proteomes" id="UP001431634"/>
    </source>
</evidence>
<reference evidence="2" key="1">
    <citation type="submission" date="2023-05" db="EMBL/GenBank/DDBJ databases">
        <title>Whole genome sequence of Commensalibacter sp.</title>
        <authorList>
            <person name="Charoenyingcharoen P."/>
            <person name="Yukphan P."/>
        </authorList>
    </citation>
    <scope>NUCLEOTIDE SEQUENCE</scope>
    <source>
        <strain evidence="2">TBRC 16381</strain>
    </source>
</reference>
<gene>
    <name evidence="2" type="ORF">QJV27_06470</name>
</gene>
<name>A0ABT6Q1M5_9PROT</name>
<keyword evidence="3" id="KW-1185">Reference proteome</keyword>
<dbReference type="EC" id="2.4.-.-" evidence="2"/>
<keyword evidence="2" id="KW-0808">Transferase</keyword>
<dbReference type="RefSeq" id="WP_281448121.1">
    <property type="nucleotide sequence ID" value="NZ_JASBAO010000001.1"/>
</dbReference>
<evidence type="ECO:0000313" key="2">
    <source>
        <dbReference type="EMBL" id="MDI2091010.1"/>
    </source>
</evidence>
<dbReference type="Pfam" id="PF00534">
    <property type="entry name" value="Glycos_transf_1"/>
    <property type="match status" value="1"/>
</dbReference>
<evidence type="ECO:0000259" key="1">
    <source>
        <dbReference type="Pfam" id="PF00534"/>
    </source>
</evidence>
<dbReference type="InterPro" id="IPR001296">
    <property type="entry name" value="Glyco_trans_1"/>
</dbReference>
<feature type="domain" description="Glycosyl transferase family 1" evidence="1">
    <location>
        <begin position="178"/>
        <end position="334"/>
    </location>
</feature>
<protein>
    <submittedName>
        <fullName evidence="2">Glycosyltransferase</fullName>
        <ecNumber evidence="2">2.4.-.-</ecNumber>
    </submittedName>
</protein>
<dbReference type="PANTHER" id="PTHR12526:SF627">
    <property type="entry name" value="D-RHAMNOSYLTRANSFERASE WBPZ"/>
    <property type="match status" value="1"/>
</dbReference>
<accession>A0ABT6Q1M5</accession>
<keyword evidence="2" id="KW-0328">Glycosyltransferase</keyword>
<dbReference type="PANTHER" id="PTHR12526">
    <property type="entry name" value="GLYCOSYLTRANSFERASE"/>
    <property type="match status" value="1"/>
</dbReference>
<dbReference type="EMBL" id="JASBAO010000001">
    <property type="protein sequence ID" value="MDI2091010.1"/>
    <property type="molecule type" value="Genomic_DNA"/>
</dbReference>
<dbReference type="Gene3D" id="3.40.50.2000">
    <property type="entry name" value="Glycogen Phosphorylase B"/>
    <property type="match status" value="2"/>
</dbReference>
<dbReference type="SUPFAM" id="SSF53756">
    <property type="entry name" value="UDP-Glycosyltransferase/glycogen phosphorylase"/>
    <property type="match status" value="1"/>
</dbReference>
<dbReference type="Proteomes" id="UP001431634">
    <property type="component" value="Unassembled WGS sequence"/>
</dbReference>